<reference evidence="1 2" key="1">
    <citation type="submission" date="2024-03" db="EMBL/GenBank/DDBJ databases">
        <title>The genome assembly and annotation of the cricket Gryllus longicercus Weissman &amp; Gray.</title>
        <authorList>
            <person name="Szrajer S."/>
            <person name="Gray D."/>
            <person name="Ylla G."/>
        </authorList>
    </citation>
    <scope>NUCLEOTIDE SEQUENCE [LARGE SCALE GENOMIC DNA]</scope>
    <source>
        <strain evidence="1">DAG 2021-001</strain>
        <tissue evidence="1">Whole body minus gut</tissue>
    </source>
</reference>
<sequence length="129" mass="14191">MTLIAELVALNFCKKHILARAITRKDGGVEPPPCPRGRAPHCGGMVEGGWGRLLPVRYHISRERASRHSTTEWATHLTTVAPMTAADGGSRLSSGRCHRALSQGNFEQRSFCLSETIEFCFENPLNTDS</sequence>
<gene>
    <name evidence="1" type="ORF">R5R35_009301</name>
</gene>
<dbReference type="AlphaFoldDB" id="A0AAN9W347"/>
<organism evidence="1 2">
    <name type="scientific">Gryllus longicercus</name>
    <dbReference type="NCBI Taxonomy" id="2509291"/>
    <lineage>
        <taxon>Eukaryota</taxon>
        <taxon>Metazoa</taxon>
        <taxon>Ecdysozoa</taxon>
        <taxon>Arthropoda</taxon>
        <taxon>Hexapoda</taxon>
        <taxon>Insecta</taxon>
        <taxon>Pterygota</taxon>
        <taxon>Neoptera</taxon>
        <taxon>Polyneoptera</taxon>
        <taxon>Orthoptera</taxon>
        <taxon>Ensifera</taxon>
        <taxon>Gryllidea</taxon>
        <taxon>Grylloidea</taxon>
        <taxon>Gryllidae</taxon>
        <taxon>Gryllinae</taxon>
        <taxon>Gryllus</taxon>
    </lineage>
</organism>
<evidence type="ECO:0000313" key="1">
    <source>
        <dbReference type="EMBL" id="KAK7873611.1"/>
    </source>
</evidence>
<proteinExistence type="predicted"/>
<comment type="caution">
    <text evidence="1">The sequence shown here is derived from an EMBL/GenBank/DDBJ whole genome shotgun (WGS) entry which is preliminary data.</text>
</comment>
<accession>A0AAN9W347</accession>
<dbReference type="Proteomes" id="UP001378592">
    <property type="component" value="Unassembled WGS sequence"/>
</dbReference>
<evidence type="ECO:0000313" key="2">
    <source>
        <dbReference type="Proteomes" id="UP001378592"/>
    </source>
</evidence>
<dbReference type="EMBL" id="JAZDUA010000011">
    <property type="protein sequence ID" value="KAK7873611.1"/>
    <property type="molecule type" value="Genomic_DNA"/>
</dbReference>
<name>A0AAN9W347_9ORTH</name>
<protein>
    <submittedName>
        <fullName evidence="1">Uncharacterized protein</fullName>
    </submittedName>
</protein>
<keyword evidence="2" id="KW-1185">Reference proteome</keyword>